<evidence type="ECO:0000259" key="3">
    <source>
        <dbReference type="Pfam" id="PF01345"/>
    </source>
</evidence>
<feature type="domain" description="DUF6701" evidence="4">
    <location>
        <begin position="508"/>
        <end position="1016"/>
    </location>
</feature>
<keyword evidence="6" id="KW-1185">Reference proteome</keyword>
<feature type="signal peptide" evidence="2">
    <location>
        <begin position="1"/>
        <end position="25"/>
    </location>
</feature>
<sequence>MAQFNLVTRLVLMLALALACQVARADTAIRLLKSFAGNVNFAGIQQTIRNKGNNKPCEVFDPSIDRTTSLAGIPSTATILSAQLYWAGSNYNPDFTVVFDGVSVSAEAERRYYSTTIGNNYNYYSGAVDVTEQVKKKWGDKKENDKNGKGNGNGNGKKAEDYDKYSFRGLTVDTNAPYCSVEGVLGGFALLVVYSDDSEPFRMLNLYEGFQYMRYNGISLSLSGFRVPNPVGSATGRVAHITWEGDVTLDGSGENLSFNGYAMTDSLNPSGNQFNSQSNIDGDKKSYGIDFDAYTVGYPVIQGGQTTASTRYESGQDLVLLSAEVVALPNVPMSDLNISMLQNNEMTPGQSVGYTVTVSNKGPSTESGPTVVTTTLPSGLAFVSGTGTGWTCSSAGQVVTCSNPASLSSGSALGSLILTAKVSASGTISVSAAVTGKMYDPVPENNTVIVKGVVSDGSLKYVFTDSACNAGVPLDSEKQCSTTLAPIVAGEVRTIYITPVSNGVPVAPSPATESMEFGLSCLNPSSPAGVSASYALKTLPVCASDGVEPANWSAPVTVTFNGVSAAASFSYADVGQIRLFLRPVASRKASGSMAFVSVPDEVRISDIKGNDGTTAVPGALADDHAFVIRAGVPFTVTVGAYAKSKTLTPNFGRESDPALFLVPAVSVGASTVPGKAAMLHDDVDAHDGAVRVLPELIGKFGTPANGKATAQFKWDDVGIIQLTPGIAASTYLDVRLDKLIVTPATAGRFIPHHFMTSTSQRMACRIKMGCPSGIEAGAYSREAFEVMVTARSASGVRTMNYRGGFAREVVLSAWDQAGGTVQKLSLSPATAPAGKFIDGVATVEPSYTLLNPFDRDSPQGPWGAPDSIYLRAVESGGAVSSKLPVDSPEAGIRIVNGRLLVPSAHGSERLNLPVQVSAQYWSGSNWEPSSTDNHNLIDPSRATFTKLNGSLGGSVLSLLPSPLQLLSAGTARFSVNSLPGKAGSVDLLVDHLLWLPSTKARIKFGTYKSPLIYLRELH</sequence>
<dbReference type="Pfam" id="PF01345">
    <property type="entry name" value="DUF11"/>
    <property type="match status" value="1"/>
</dbReference>
<comment type="caution">
    <text evidence="5">The sequence shown here is derived from an EMBL/GenBank/DDBJ whole genome shotgun (WGS) entry which is preliminary data.</text>
</comment>
<evidence type="ECO:0000259" key="4">
    <source>
        <dbReference type="Pfam" id="PF20419"/>
    </source>
</evidence>
<feature type="compositionally biased region" description="Basic and acidic residues" evidence="1">
    <location>
        <begin position="137"/>
        <end position="148"/>
    </location>
</feature>
<keyword evidence="2" id="KW-0732">Signal</keyword>
<evidence type="ECO:0000313" key="6">
    <source>
        <dbReference type="Proteomes" id="UP000583752"/>
    </source>
</evidence>
<protein>
    <submittedName>
        <fullName evidence="5">DUF11 domain-containing protein</fullName>
    </submittedName>
</protein>
<reference evidence="5 6" key="1">
    <citation type="submission" date="2020-04" db="EMBL/GenBank/DDBJ databases">
        <title>Massilia sp. RP-1-19 isolated from soil.</title>
        <authorList>
            <person name="Dahal R.H."/>
        </authorList>
    </citation>
    <scope>NUCLEOTIDE SEQUENCE [LARGE SCALE GENOMIC DNA]</scope>
    <source>
        <strain evidence="5 6">RP-1-19</strain>
    </source>
</reference>
<dbReference type="InterPro" id="IPR047589">
    <property type="entry name" value="DUF11_rpt"/>
</dbReference>
<dbReference type="RefSeq" id="WP_169464558.1">
    <property type="nucleotide sequence ID" value="NZ_JABBGG010000003.1"/>
</dbReference>
<dbReference type="EMBL" id="JABBGG010000003">
    <property type="protein sequence ID" value="NML60845.1"/>
    <property type="molecule type" value="Genomic_DNA"/>
</dbReference>
<dbReference type="Proteomes" id="UP000583752">
    <property type="component" value="Unassembled WGS sequence"/>
</dbReference>
<feature type="chain" id="PRO_5032998057" evidence="2">
    <location>
        <begin position="26"/>
        <end position="1018"/>
    </location>
</feature>
<evidence type="ECO:0000313" key="5">
    <source>
        <dbReference type="EMBL" id="NML60845.1"/>
    </source>
</evidence>
<dbReference type="NCBIfam" id="TIGR01451">
    <property type="entry name" value="B_ant_repeat"/>
    <property type="match status" value="1"/>
</dbReference>
<feature type="region of interest" description="Disordered" evidence="1">
    <location>
        <begin position="137"/>
        <end position="157"/>
    </location>
</feature>
<gene>
    <name evidence="5" type="ORF">HHL21_07045</name>
</gene>
<organism evidence="5 6">
    <name type="scientific">Massilia polaris</name>
    <dbReference type="NCBI Taxonomy" id="2728846"/>
    <lineage>
        <taxon>Bacteria</taxon>
        <taxon>Pseudomonadati</taxon>
        <taxon>Pseudomonadota</taxon>
        <taxon>Betaproteobacteria</taxon>
        <taxon>Burkholderiales</taxon>
        <taxon>Oxalobacteraceae</taxon>
        <taxon>Telluria group</taxon>
        <taxon>Massilia</taxon>
    </lineage>
</organism>
<evidence type="ECO:0000256" key="1">
    <source>
        <dbReference type="SAM" id="MobiDB-lite"/>
    </source>
</evidence>
<evidence type="ECO:0000256" key="2">
    <source>
        <dbReference type="SAM" id="SignalP"/>
    </source>
</evidence>
<dbReference type="InterPro" id="IPR001434">
    <property type="entry name" value="OmcB-like_DUF11"/>
</dbReference>
<accession>A0A848HHF9</accession>
<dbReference type="AlphaFoldDB" id="A0A848HHF9"/>
<dbReference type="InterPro" id="IPR046524">
    <property type="entry name" value="DUF6701"/>
</dbReference>
<dbReference type="Pfam" id="PF20419">
    <property type="entry name" value="DUF6701"/>
    <property type="match status" value="1"/>
</dbReference>
<feature type="domain" description="DUF11" evidence="3">
    <location>
        <begin position="335"/>
        <end position="448"/>
    </location>
</feature>
<name>A0A848HHF9_9BURK</name>
<proteinExistence type="predicted"/>